<dbReference type="AlphaFoldDB" id="A0AAN6DDX2"/>
<dbReference type="GeneID" id="66128440"/>
<protein>
    <submittedName>
        <fullName evidence="1">Uncharacterized protein</fullName>
    </submittedName>
</protein>
<gene>
    <name evidence="1" type="ORF">KL928_004389</name>
</gene>
<organism evidence="1 2">
    <name type="scientific">Pichia angusta</name>
    <name type="common">Yeast</name>
    <name type="synonym">Hansenula polymorpha</name>
    <dbReference type="NCBI Taxonomy" id="870730"/>
    <lineage>
        <taxon>Eukaryota</taxon>
        <taxon>Fungi</taxon>
        <taxon>Dikarya</taxon>
        <taxon>Ascomycota</taxon>
        <taxon>Saccharomycotina</taxon>
        <taxon>Pichiomycetes</taxon>
        <taxon>Pichiales</taxon>
        <taxon>Pichiaceae</taxon>
        <taxon>Ogataea</taxon>
    </lineage>
</organism>
<evidence type="ECO:0000313" key="2">
    <source>
        <dbReference type="Proteomes" id="UP001196530"/>
    </source>
</evidence>
<dbReference type="Proteomes" id="UP001196530">
    <property type="component" value="Unassembled WGS sequence"/>
</dbReference>
<evidence type="ECO:0000313" key="1">
    <source>
        <dbReference type="EMBL" id="KAG7816925.1"/>
    </source>
</evidence>
<proteinExistence type="predicted"/>
<sequence>MFGRAGVCTEQGGTIDLKIFSTASNFFTSTLHWAGQSGLQRCIVLPGTGLDSTAGLPHPLSGFWGQAYGPTEFSGRRIIESVSPVDDS</sequence>
<dbReference type="RefSeq" id="XP_043058456.1">
    <property type="nucleotide sequence ID" value="XM_043205081.1"/>
</dbReference>
<accession>A0AAN6DDX2</accession>
<name>A0AAN6DDX2_PICAN</name>
<comment type="caution">
    <text evidence="1">The sequence shown here is derived from an EMBL/GenBank/DDBJ whole genome shotgun (WGS) entry which is preliminary data.</text>
</comment>
<reference evidence="1" key="1">
    <citation type="journal article" date="2021" name="G3 (Bethesda)">
        <title>Genomic diversity, chromosomal rearrangements, and interspecies hybridization in the ogataea polymorpha species complex.</title>
        <authorList>
            <person name="Hanson S.J."/>
            <person name="Cinneide E.O."/>
            <person name="Salzberg L.I."/>
            <person name="Wolfe K.H."/>
            <person name="McGowan J."/>
            <person name="Fitzpatrick D.A."/>
            <person name="Matlin K."/>
        </authorList>
    </citation>
    <scope>NUCLEOTIDE SEQUENCE</scope>
    <source>
        <strain evidence="1">61-244</strain>
    </source>
</reference>
<dbReference type="EMBL" id="JAHLUX010000009">
    <property type="protein sequence ID" value="KAG7816925.1"/>
    <property type="molecule type" value="Genomic_DNA"/>
</dbReference>